<accession>A0A6C0K5Z0</accession>
<reference evidence="1" key="1">
    <citation type="journal article" date="2020" name="Nature">
        <title>Giant virus diversity and host interactions through global metagenomics.</title>
        <authorList>
            <person name="Schulz F."/>
            <person name="Roux S."/>
            <person name="Paez-Espino D."/>
            <person name="Jungbluth S."/>
            <person name="Walsh D.A."/>
            <person name="Denef V.J."/>
            <person name="McMahon K.D."/>
            <person name="Konstantinidis K.T."/>
            <person name="Eloe-Fadrosh E.A."/>
            <person name="Kyrpides N.C."/>
            <person name="Woyke T."/>
        </authorList>
    </citation>
    <scope>NUCLEOTIDE SEQUENCE</scope>
    <source>
        <strain evidence="1">GVMAG-S-1101172-89</strain>
    </source>
</reference>
<proteinExistence type="predicted"/>
<dbReference type="AlphaFoldDB" id="A0A6C0K5Z0"/>
<evidence type="ECO:0000313" key="1">
    <source>
        <dbReference type="EMBL" id="QHU12863.1"/>
    </source>
</evidence>
<name>A0A6C0K5Z0_9ZZZZ</name>
<organism evidence="1">
    <name type="scientific">viral metagenome</name>
    <dbReference type="NCBI Taxonomy" id="1070528"/>
    <lineage>
        <taxon>unclassified sequences</taxon>
        <taxon>metagenomes</taxon>
        <taxon>organismal metagenomes</taxon>
    </lineage>
</organism>
<protein>
    <submittedName>
        <fullName evidence="1">Uncharacterized protein</fullName>
    </submittedName>
</protein>
<dbReference type="EMBL" id="MN740810">
    <property type="protein sequence ID" value="QHU12863.1"/>
    <property type="molecule type" value="Genomic_DNA"/>
</dbReference>
<sequence>MSAQNMMAMGPPRGPEKEMLDAKKILKAIILKMATESLGTFRPVRILNERL</sequence>